<gene>
    <name evidence="1" type="ORF">R3W88_033900</name>
</gene>
<name>A0AAV9K001_9SOLN</name>
<comment type="caution">
    <text evidence="1">The sequence shown here is derived from an EMBL/GenBank/DDBJ whole genome shotgun (WGS) entry which is preliminary data.</text>
</comment>
<evidence type="ECO:0000313" key="1">
    <source>
        <dbReference type="EMBL" id="KAK4706547.1"/>
    </source>
</evidence>
<reference evidence="1 2" key="1">
    <citation type="submission" date="2023-10" db="EMBL/GenBank/DDBJ databases">
        <title>Genome-Wide Identification Analysis in wild type Solanum Pinnatisectum Reveals Some Genes Defensing Phytophthora Infestans.</title>
        <authorList>
            <person name="Sun C."/>
        </authorList>
    </citation>
    <scope>NUCLEOTIDE SEQUENCE [LARGE SCALE GENOMIC DNA]</scope>
    <source>
        <strain evidence="1">LQN</strain>
        <tissue evidence="1">Leaf</tissue>
    </source>
</reference>
<evidence type="ECO:0000313" key="2">
    <source>
        <dbReference type="Proteomes" id="UP001311915"/>
    </source>
</evidence>
<protein>
    <submittedName>
        <fullName evidence="1">Uncharacterized protein</fullName>
    </submittedName>
</protein>
<proteinExistence type="predicted"/>
<dbReference type="Proteomes" id="UP001311915">
    <property type="component" value="Unassembled WGS sequence"/>
</dbReference>
<sequence>MSEDLTLETPQPPLKKSLSIGACQNLGSPYVSDMSNLGFDRITQLCLYPHIAPLGRILPLLAFSPIVSDALVSLSPPGYDLDNLGLSRCENFPLLSVSPVMPEPSTSLSLCVSNMNIFGLSRLPQLSLYPSSAPLREILILSSSAPVMSDQSTNLSLSLPRFRSTKYLNQVN</sequence>
<dbReference type="EMBL" id="JAWPEI010000070">
    <property type="protein sequence ID" value="KAK4706547.1"/>
    <property type="molecule type" value="Genomic_DNA"/>
</dbReference>
<dbReference type="AlphaFoldDB" id="A0AAV9K001"/>
<keyword evidence="2" id="KW-1185">Reference proteome</keyword>
<accession>A0AAV9K001</accession>
<organism evidence="1 2">
    <name type="scientific">Solanum pinnatisectum</name>
    <name type="common">tansyleaf nightshade</name>
    <dbReference type="NCBI Taxonomy" id="50273"/>
    <lineage>
        <taxon>Eukaryota</taxon>
        <taxon>Viridiplantae</taxon>
        <taxon>Streptophyta</taxon>
        <taxon>Embryophyta</taxon>
        <taxon>Tracheophyta</taxon>
        <taxon>Spermatophyta</taxon>
        <taxon>Magnoliopsida</taxon>
        <taxon>eudicotyledons</taxon>
        <taxon>Gunneridae</taxon>
        <taxon>Pentapetalae</taxon>
        <taxon>asterids</taxon>
        <taxon>lamiids</taxon>
        <taxon>Solanales</taxon>
        <taxon>Solanaceae</taxon>
        <taxon>Solanoideae</taxon>
        <taxon>Solaneae</taxon>
        <taxon>Solanum</taxon>
    </lineage>
</organism>